<gene>
    <name evidence="7" type="ORF">BCR44DRAFT_1432047</name>
</gene>
<dbReference type="OrthoDB" id="26525at2759"/>
<evidence type="ECO:0000256" key="1">
    <source>
        <dbReference type="ARBA" id="ARBA00004370"/>
    </source>
</evidence>
<evidence type="ECO:0000259" key="6">
    <source>
        <dbReference type="PROSITE" id="PS50222"/>
    </source>
</evidence>
<evidence type="ECO:0000256" key="4">
    <source>
        <dbReference type="ARBA" id="ARBA00022837"/>
    </source>
</evidence>
<proteinExistence type="predicted"/>
<dbReference type="Proteomes" id="UP000193411">
    <property type="component" value="Unassembled WGS sequence"/>
</dbReference>
<dbReference type="GO" id="GO:0098797">
    <property type="term" value="C:plasma membrane protein complex"/>
    <property type="evidence" value="ECO:0007669"/>
    <property type="project" value="TreeGrafter"/>
</dbReference>
<name>A0A1Y2HPI5_9FUNG</name>
<dbReference type="SMART" id="SM00054">
    <property type="entry name" value="EFh"/>
    <property type="match status" value="1"/>
</dbReference>
<evidence type="ECO:0000313" key="7">
    <source>
        <dbReference type="EMBL" id="ORZ36515.1"/>
    </source>
</evidence>
<evidence type="ECO:0000313" key="8">
    <source>
        <dbReference type="Proteomes" id="UP000193411"/>
    </source>
</evidence>
<protein>
    <recommendedName>
        <fullName evidence="6">EF-hand domain-containing protein</fullName>
    </recommendedName>
</protein>
<organism evidence="7 8">
    <name type="scientific">Catenaria anguillulae PL171</name>
    <dbReference type="NCBI Taxonomy" id="765915"/>
    <lineage>
        <taxon>Eukaryota</taxon>
        <taxon>Fungi</taxon>
        <taxon>Fungi incertae sedis</taxon>
        <taxon>Blastocladiomycota</taxon>
        <taxon>Blastocladiomycetes</taxon>
        <taxon>Blastocladiales</taxon>
        <taxon>Catenariaceae</taxon>
        <taxon>Catenaria</taxon>
    </lineage>
</organism>
<dbReference type="EMBL" id="MCFL01000016">
    <property type="protein sequence ID" value="ORZ36515.1"/>
    <property type="molecule type" value="Genomic_DNA"/>
</dbReference>
<keyword evidence="8" id="KW-1185">Reference proteome</keyword>
<reference evidence="7 8" key="1">
    <citation type="submission" date="2016-07" db="EMBL/GenBank/DDBJ databases">
        <title>Pervasive Adenine N6-methylation of Active Genes in Fungi.</title>
        <authorList>
            <consortium name="DOE Joint Genome Institute"/>
            <person name="Mondo S.J."/>
            <person name="Dannebaum R.O."/>
            <person name="Kuo R.C."/>
            <person name="Labutti K."/>
            <person name="Haridas S."/>
            <person name="Kuo A."/>
            <person name="Salamov A."/>
            <person name="Ahrendt S.R."/>
            <person name="Lipzen A."/>
            <person name="Sullivan W."/>
            <person name="Andreopoulos W.B."/>
            <person name="Clum A."/>
            <person name="Lindquist E."/>
            <person name="Daum C."/>
            <person name="Ramamoorthy G.K."/>
            <person name="Gryganskyi A."/>
            <person name="Culley D."/>
            <person name="Magnuson J.K."/>
            <person name="James T.Y."/>
            <person name="O'Malley M.A."/>
            <person name="Stajich J.E."/>
            <person name="Spatafora J.W."/>
            <person name="Visel A."/>
            <person name="Grigoriev I.V."/>
        </authorList>
    </citation>
    <scope>NUCLEOTIDE SEQUENCE [LARGE SCALE GENOMIC DNA]</scope>
    <source>
        <strain evidence="7 8">PL171</strain>
    </source>
</reference>
<feature type="domain" description="EF-hand" evidence="6">
    <location>
        <begin position="5"/>
        <end position="40"/>
    </location>
</feature>
<dbReference type="GO" id="GO:0005509">
    <property type="term" value="F:calcium ion binding"/>
    <property type="evidence" value="ECO:0007669"/>
    <property type="project" value="InterPro"/>
</dbReference>
<dbReference type="PANTHER" id="PTHR46819">
    <property type="entry name" value="EF-HAND CALCIUM-BINDING DOMAIN-CONTAINING PROTEIN 7"/>
    <property type="match status" value="1"/>
</dbReference>
<accession>A0A1Y2HPI5</accession>
<dbReference type="PROSITE" id="PS50222">
    <property type="entry name" value="EF_HAND_2"/>
    <property type="match status" value="1"/>
</dbReference>
<comment type="caution">
    <text evidence="7">The sequence shown here is derived from an EMBL/GenBank/DDBJ whole genome shotgun (WGS) entry which is preliminary data.</text>
</comment>
<dbReference type="InterPro" id="IPR011992">
    <property type="entry name" value="EF-hand-dom_pair"/>
</dbReference>
<dbReference type="Gene3D" id="1.10.238.10">
    <property type="entry name" value="EF-hand"/>
    <property type="match status" value="1"/>
</dbReference>
<dbReference type="SUPFAM" id="SSF47473">
    <property type="entry name" value="EF-hand"/>
    <property type="match status" value="1"/>
</dbReference>
<dbReference type="GO" id="GO:1903569">
    <property type="term" value="P:positive regulation of protein localization to ciliary membrane"/>
    <property type="evidence" value="ECO:0007669"/>
    <property type="project" value="TreeGrafter"/>
</dbReference>
<evidence type="ECO:0000256" key="5">
    <source>
        <dbReference type="ARBA" id="ARBA00023136"/>
    </source>
</evidence>
<dbReference type="STRING" id="765915.A0A1Y2HPI5"/>
<keyword evidence="2" id="KW-0479">Metal-binding</keyword>
<dbReference type="InterPro" id="IPR018247">
    <property type="entry name" value="EF_Hand_1_Ca_BS"/>
</dbReference>
<dbReference type="PROSITE" id="PS00018">
    <property type="entry name" value="EF_HAND_1"/>
    <property type="match status" value="1"/>
</dbReference>
<keyword evidence="5" id="KW-0472">Membrane</keyword>
<evidence type="ECO:0000256" key="2">
    <source>
        <dbReference type="ARBA" id="ARBA00022723"/>
    </source>
</evidence>
<dbReference type="InterPro" id="IPR052266">
    <property type="entry name" value="Miro-EF-hand_domain"/>
</dbReference>
<dbReference type="PANTHER" id="PTHR46819:SF1">
    <property type="entry name" value="EF-HAND CALCIUM-BINDING DOMAIN-CONTAINING PROTEIN 7"/>
    <property type="match status" value="1"/>
</dbReference>
<keyword evidence="4" id="KW-0106">Calcium</keyword>
<dbReference type="InterPro" id="IPR002048">
    <property type="entry name" value="EF_hand_dom"/>
</dbReference>
<dbReference type="GO" id="GO:0060170">
    <property type="term" value="C:ciliary membrane"/>
    <property type="evidence" value="ECO:0007669"/>
    <property type="project" value="TreeGrafter"/>
</dbReference>
<evidence type="ECO:0000256" key="3">
    <source>
        <dbReference type="ARBA" id="ARBA00022737"/>
    </source>
</evidence>
<dbReference type="Pfam" id="PF13499">
    <property type="entry name" value="EF-hand_7"/>
    <property type="match status" value="1"/>
</dbReference>
<comment type="subcellular location">
    <subcellularLocation>
        <location evidence="1">Membrane</location>
    </subcellularLocation>
</comment>
<keyword evidence="3" id="KW-0677">Repeat</keyword>
<dbReference type="AlphaFoldDB" id="A0A1Y2HPI5"/>
<sequence>MFNPDFEAALKSIFARFDKDKDGYLSKAELQAFAVATNDKEFDEDTLEEIGTYFADESKQPELMMAVEGFLDMYHLQSQNDEDETWKDLTRLGYGPDLKLVEQEAKSKDE</sequence>